<dbReference type="Gene3D" id="3.40.50.10540">
    <property type="entry name" value="Crotonobetainyl-coa:carnitine coa-transferase, domain 1"/>
    <property type="match status" value="2"/>
</dbReference>
<dbReference type="SUPFAM" id="SSF89796">
    <property type="entry name" value="CoA-transferase family III (CaiB/BaiF)"/>
    <property type="match status" value="2"/>
</dbReference>
<dbReference type="GO" id="GO:0016740">
    <property type="term" value="F:transferase activity"/>
    <property type="evidence" value="ECO:0007669"/>
    <property type="project" value="UniProtKB-KW"/>
</dbReference>
<dbReference type="Pfam" id="PF02515">
    <property type="entry name" value="CoA_transf_3"/>
    <property type="match status" value="2"/>
</dbReference>
<dbReference type="InterPro" id="IPR044855">
    <property type="entry name" value="CoA-Trfase_III_dom3_sf"/>
</dbReference>
<dbReference type="PANTHER" id="PTHR48228:SF6">
    <property type="entry name" value="L-CARNITINE COA-TRANSFERASE"/>
    <property type="match status" value="1"/>
</dbReference>
<protein>
    <submittedName>
        <fullName evidence="4">Crotonobetainyl-CoA:carnitine CoA-transferase CaiB-like acyl-CoA transferase</fullName>
    </submittedName>
</protein>
<dbReference type="Proteomes" id="UP000237752">
    <property type="component" value="Unassembled WGS sequence"/>
</dbReference>
<accession>A0A2T0ZY15</accession>
<dbReference type="InterPro" id="IPR050509">
    <property type="entry name" value="CoA-transferase_III"/>
</dbReference>
<dbReference type="RefSeq" id="WP_106349618.1">
    <property type="nucleotide sequence ID" value="NZ_PVUE01000011.1"/>
</dbReference>
<dbReference type="AlphaFoldDB" id="A0A2T0ZY15"/>
<dbReference type="EMBL" id="PVUE01000011">
    <property type="protein sequence ID" value="PRZ41252.1"/>
    <property type="molecule type" value="Genomic_DNA"/>
</dbReference>
<dbReference type="InterPro" id="IPR003673">
    <property type="entry name" value="CoA-Trfase_fam_III"/>
</dbReference>
<name>A0A2T0ZY15_9ACTN</name>
<sequence length="780" mass="83877">MSEIVETSAAPLAGLQLVSVVDEILPALSKSFADLGADVDVLRQAGENPSRGPIRDFLEGRGKRYTTVADGQAAHRELANRLQDADVLVVTPQAARAYGYADVRAISSAYPQLVIAVLTDFGLTGERKDWVGSEAVYKALSGSLSRSGEPGRRPLLQPGDIFTGCAAQEIVWSVLSAVYRSMSHSGRPGAVLECSIFEAGLVCLDPGYGMVGSGTPDILDAYDRPAAAHLYPIYKVSDGYVRVCHLTKSQWQAQLDWMGNPPELERDDLLSVPDRQEHWSEISHLIEAFYLPMTKHDLVRECRERRIPASAVLTVGDVLVEEHYRETGAVTDLGQLDGRPVTAAEGMARINGRRTRPSTDPDRAAAQPWPAASAEAGPYPLSGLTVLDLGAIVAGPVAGEVFAEQGARVIRVENTQFPDGMRRGDFSTIRPTMARGHRGKESIGLDLRSDRGRELFYELAKRADVVISNFKPGTVARLGVSYDDLVKVNPRIVCVESCAFGDTGPWSTAMGYGPLVRSGTGQTWLWREDVNSSYFADGITIFPDHLAGRVCSIAALACVVDRLRSGRGGHATVAQSDVALVQLSDLLATESVAPGSVLPPGDASPHLLSEVVLPAHGDDQWCIVDPQTPEQLAALQRVVGATSDADLDAQVAAYVRERRPDDVARELQVAGVPAGRMLRVGELLDDSALQSRQMYDTTKMTGTEEVLPVERFPVLSDDLELPTLFPMPMFGAHTRPVLAELGYSAEEIEQLVAGGIAQEWSESRSTTPAGAAIPASALAD</sequence>
<gene>
    <name evidence="4" type="ORF">CLV47_111130</name>
</gene>
<evidence type="ECO:0000313" key="5">
    <source>
        <dbReference type="Proteomes" id="UP000237752"/>
    </source>
</evidence>
<dbReference type="InterPro" id="IPR023606">
    <property type="entry name" value="CoA-Trfase_III_dom_1_sf"/>
</dbReference>
<proteinExistence type="inferred from homology"/>
<evidence type="ECO:0000313" key="4">
    <source>
        <dbReference type="EMBL" id="PRZ41252.1"/>
    </source>
</evidence>
<comment type="similarity">
    <text evidence="1">Belongs to the CoA-transferase III family.</text>
</comment>
<evidence type="ECO:0000256" key="1">
    <source>
        <dbReference type="ARBA" id="ARBA00008383"/>
    </source>
</evidence>
<keyword evidence="5" id="KW-1185">Reference proteome</keyword>
<organism evidence="4 5">
    <name type="scientific">Antricoccus suffuscus</name>
    <dbReference type="NCBI Taxonomy" id="1629062"/>
    <lineage>
        <taxon>Bacteria</taxon>
        <taxon>Bacillati</taxon>
        <taxon>Actinomycetota</taxon>
        <taxon>Actinomycetes</taxon>
        <taxon>Geodermatophilales</taxon>
        <taxon>Antricoccaceae</taxon>
        <taxon>Antricoccus</taxon>
    </lineage>
</organism>
<dbReference type="Gene3D" id="3.30.1540.10">
    <property type="entry name" value="formyl-coa transferase, domain 3"/>
    <property type="match status" value="2"/>
</dbReference>
<comment type="caution">
    <text evidence="4">The sequence shown here is derived from an EMBL/GenBank/DDBJ whole genome shotgun (WGS) entry which is preliminary data.</text>
</comment>
<feature type="region of interest" description="Disordered" evidence="3">
    <location>
        <begin position="352"/>
        <end position="371"/>
    </location>
</feature>
<evidence type="ECO:0000256" key="3">
    <source>
        <dbReference type="SAM" id="MobiDB-lite"/>
    </source>
</evidence>
<dbReference type="OrthoDB" id="9797653at2"/>
<reference evidence="4 5" key="1">
    <citation type="submission" date="2018-03" db="EMBL/GenBank/DDBJ databases">
        <title>Genomic Encyclopedia of Archaeal and Bacterial Type Strains, Phase II (KMG-II): from individual species to whole genera.</title>
        <authorList>
            <person name="Goeker M."/>
        </authorList>
    </citation>
    <scope>NUCLEOTIDE SEQUENCE [LARGE SCALE GENOMIC DNA]</scope>
    <source>
        <strain evidence="4 5">DSM 100065</strain>
    </source>
</reference>
<keyword evidence="2 4" id="KW-0808">Transferase</keyword>
<evidence type="ECO:0000256" key="2">
    <source>
        <dbReference type="ARBA" id="ARBA00022679"/>
    </source>
</evidence>
<dbReference type="PANTHER" id="PTHR48228">
    <property type="entry name" value="SUCCINYL-COA--D-CITRAMALATE COA-TRANSFERASE"/>
    <property type="match status" value="1"/>
</dbReference>